<evidence type="ECO:0008006" key="3">
    <source>
        <dbReference type="Google" id="ProtNLM"/>
    </source>
</evidence>
<dbReference type="EMBL" id="JBBGAZ010000020">
    <property type="protein sequence ID" value="MEJ5220233.1"/>
    <property type="molecule type" value="Genomic_DNA"/>
</dbReference>
<reference evidence="1 2" key="1">
    <citation type="submission" date="2024-03" db="EMBL/GenBank/DDBJ databases">
        <title>Cognatishimia coralii sp. nov., a marine bacterium isolated from coral surrounding seawater.</title>
        <authorList>
            <person name="Liu X."/>
            <person name="Liu S."/>
            <person name="Sun H."/>
            <person name="Zhang Y."/>
        </authorList>
    </citation>
    <scope>NUCLEOTIDE SEQUENCE [LARGE SCALE GENOMIC DNA]</scope>
    <source>
        <strain evidence="1 2">D5M38</strain>
    </source>
</reference>
<gene>
    <name evidence="1" type="ORF">WG622_18405</name>
</gene>
<dbReference type="Proteomes" id="UP001368270">
    <property type="component" value="Unassembled WGS sequence"/>
</dbReference>
<proteinExistence type="predicted"/>
<accession>A0ABU8QLD9</accession>
<keyword evidence="2" id="KW-1185">Reference proteome</keyword>
<protein>
    <recommendedName>
        <fullName evidence="3">Transposase</fullName>
    </recommendedName>
</protein>
<evidence type="ECO:0000313" key="1">
    <source>
        <dbReference type="EMBL" id="MEJ5220233.1"/>
    </source>
</evidence>
<evidence type="ECO:0000313" key="2">
    <source>
        <dbReference type="Proteomes" id="UP001368270"/>
    </source>
</evidence>
<name>A0ABU8QLD9_9RHOB</name>
<sequence length="97" mass="11183">MTLNGQEPSDEAWSKATRIARELDRILDGTEPMRDAVARAASELRLSARQIYNHLSRYRDERRVSSLLPRTSGARRTRISQAVEEIIAQTLREMWLS</sequence>
<comment type="caution">
    <text evidence="1">The sequence shown here is derived from an EMBL/GenBank/DDBJ whole genome shotgun (WGS) entry which is preliminary data.</text>
</comment>
<organism evidence="1 2">
    <name type="scientific">Cognatishimia coralii</name>
    <dbReference type="NCBI Taxonomy" id="3083254"/>
    <lineage>
        <taxon>Bacteria</taxon>
        <taxon>Pseudomonadati</taxon>
        <taxon>Pseudomonadota</taxon>
        <taxon>Alphaproteobacteria</taxon>
        <taxon>Rhodobacterales</taxon>
        <taxon>Paracoccaceae</taxon>
        <taxon>Cognatishimia</taxon>
    </lineage>
</organism>
<dbReference type="RefSeq" id="WP_339404816.1">
    <property type="nucleotide sequence ID" value="NZ_JBBGAZ010000020.1"/>
</dbReference>